<evidence type="ECO:0000256" key="7">
    <source>
        <dbReference type="ARBA" id="ARBA00093797"/>
    </source>
</evidence>
<sequence length="117" mass="13816">MNRVQPIYEITVKMQQLLANDVTSNEREAIIEGIKSLLLQRGSYMEEAKEPFTKEELEMGKKLLPLNKEVQEKMDLLFQGLKVEMKQVKKQKNSNRQYTNPYNKVQTMDGMFMDKRK</sequence>
<comment type="function">
    <text evidence="5">May act as an export chaperone for the filament capping protein FliD.</text>
</comment>
<proteinExistence type="inferred from homology"/>
<dbReference type="Pfam" id="PF05400">
    <property type="entry name" value="FliT"/>
    <property type="match status" value="1"/>
</dbReference>
<comment type="subcellular location">
    <subcellularLocation>
        <location evidence="1">Cytoplasm</location>
        <location evidence="1">Cytosol</location>
    </subcellularLocation>
</comment>
<keyword evidence="9" id="KW-0969">Cilium</keyword>
<dbReference type="InterPro" id="IPR008622">
    <property type="entry name" value="FliT"/>
</dbReference>
<comment type="caution">
    <text evidence="9">The sequence shown here is derived from an EMBL/GenBank/DDBJ whole genome shotgun (WGS) entry which is preliminary data.</text>
</comment>
<dbReference type="EMBL" id="JACOOL010000010">
    <property type="protein sequence ID" value="MBC5637893.1"/>
    <property type="molecule type" value="Genomic_DNA"/>
</dbReference>
<keyword evidence="3" id="KW-1005">Bacterial flagellum biogenesis</keyword>
<feature type="compositionally biased region" description="Polar residues" evidence="8">
    <location>
        <begin position="94"/>
        <end position="106"/>
    </location>
</feature>
<accession>A0A923L7D5</accession>
<keyword evidence="9" id="KW-0966">Cell projection</keyword>
<keyword evidence="2" id="KW-0963">Cytoplasm</keyword>
<gene>
    <name evidence="9" type="ORF">H8S33_13870</name>
</gene>
<evidence type="ECO:0000256" key="6">
    <source>
        <dbReference type="ARBA" id="ARBA00093785"/>
    </source>
</evidence>
<evidence type="ECO:0000256" key="2">
    <source>
        <dbReference type="ARBA" id="ARBA00022490"/>
    </source>
</evidence>
<keyword evidence="10" id="KW-1185">Reference proteome</keyword>
<name>A0A923L7D5_9BACI</name>
<evidence type="ECO:0000313" key="9">
    <source>
        <dbReference type="EMBL" id="MBC5637893.1"/>
    </source>
</evidence>
<keyword evidence="4" id="KW-0143">Chaperone</keyword>
<evidence type="ECO:0000256" key="1">
    <source>
        <dbReference type="ARBA" id="ARBA00004514"/>
    </source>
</evidence>
<protein>
    <recommendedName>
        <fullName evidence="7">Flagellar protein FliT</fullName>
    </recommendedName>
</protein>
<reference evidence="9" key="1">
    <citation type="submission" date="2020-08" db="EMBL/GenBank/DDBJ databases">
        <title>Genome public.</title>
        <authorList>
            <person name="Liu C."/>
            <person name="Sun Q."/>
        </authorList>
    </citation>
    <scope>NUCLEOTIDE SEQUENCE</scope>
    <source>
        <strain evidence="9">BX22</strain>
    </source>
</reference>
<evidence type="ECO:0000256" key="3">
    <source>
        <dbReference type="ARBA" id="ARBA00022795"/>
    </source>
</evidence>
<organism evidence="9 10">
    <name type="scientific">Ornithinibacillus hominis</name>
    <dbReference type="NCBI Taxonomy" id="2763055"/>
    <lineage>
        <taxon>Bacteria</taxon>
        <taxon>Bacillati</taxon>
        <taxon>Bacillota</taxon>
        <taxon>Bacilli</taxon>
        <taxon>Bacillales</taxon>
        <taxon>Bacillaceae</taxon>
        <taxon>Ornithinibacillus</taxon>
    </lineage>
</organism>
<dbReference type="AlphaFoldDB" id="A0A923L7D5"/>
<comment type="similarity">
    <text evidence="6">Belongs to the bacillales FliT family.</text>
</comment>
<feature type="region of interest" description="Disordered" evidence="8">
    <location>
        <begin position="89"/>
        <end position="117"/>
    </location>
</feature>
<evidence type="ECO:0000256" key="4">
    <source>
        <dbReference type="ARBA" id="ARBA00023186"/>
    </source>
</evidence>
<keyword evidence="9" id="KW-0282">Flagellum</keyword>
<dbReference type="RefSeq" id="WP_186870600.1">
    <property type="nucleotide sequence ID" value="NZ_JACOOL010000010.1"/>
</dbReference>
<evidence type="ECO:0000313" key="10">
    <source>
        <dbReference type="Proteomes" id="UP000637359"/>
    </source>
</evidence>
<dbReference type="Proteomes" id="UP000637359">
    <property type="component" value="Unassembled WGS sequence"/>
</dbReference>
<evidence type="ECO:0000256" key="5">
    <source>
        <dbReference type="ARBA" id="ARBA00093765"/>
    </source>
</evidence>
<evidence type="ECO:0000256" key="8">
    <source>
        <dbReference type="SAM" id="MobiDB-lite"/>
    </source>
</evidence>